<dbReference type="AlphaFoldDB" id="A0A2N5Y0I9"/>
<reference evidence="8" key="1">
    <citation type="submission" date="2017-11" db="EMBL/GenBank/DDBJ databases">
        <title>The draft genome sequence of Chromatocurvus sp. F02.</title>
        <authorList>
            <person name="Du Z.-J."/>
            <person name="Chang Y.-Q."/>
        </authorList>
    </citation>
    <scope>NUCLEOTIDE SEQUENCE [LARGE SCALE GENOMIC DNA]</scope>
    <source>
        <strain evidence="8">F02</strain>
    </source>
</reference>
<dbReference type="NCBIfam" id="NF007757">
    <property type="entry name" value="PRK10438.1"/>
    <property type="match status" value="1"/>
</dbReference>
<dbReference type="GO" id="GO:0050152">
    <property type="term" value="F:omega-amidase activity"/>
    <property type="evidence" value="ECO:0007669"/>
    <property type="project" value="UniProtKB-EC"/>
</dbReference>
<evidence type="ECO:0000313" key="8">
    <source>
        <dbReference type="Proteomes" id="UP000234845"/>
    </source>
</evidence>
<dbReference type="Gene3D" id="3.60.110.10">
    <property type="entry name" value="Carbon-nitrogen hydrolase"/>
    <property type="match status" value="1"/>
</dbReference>
<dbReference type="OrthoDB" id="9811121at2"/>
<comment type="catalytic activity">
    <reaction evidence="4">
        <text>a monoamide of a dicarboxylate + H2O = a dicarboxylate + NH4(+)</text>
        <dbReference type="Rhea" id="RHEA:11716"/>
        <dbReference type="ChEBI" id="CHEBI:15377"/>
        <dbReference type="ChEBI" id="CHEBI:28938"/>
        <dbReference type="ChEBI" id="CHEBI:28965"/>
        <dbReference type="ChEBI" id="CHEBI:77450"/>
        <dbReference type="EC" id="3.5.1.3"/>
    </reaction>
</comment>
<dbReference type="Pfam" id="PF00795">
    <property type="entry name" value="CN_hydrolase"/>
    <property type="match status" value="1"/>
</dbReference>
<dbReference type="CDD" id="cd07575">
    <property type="entry name" value="Xc-1258_like"/>
    <property type="match status" value="1"/>
</dbReference>
<dbReference type="PANTHER" id="PTHR47799">
    <property type="entry name" value="OMEGA-AMIDASE YAFV"/>
    <property type="match status" value="1"/>
</dbReference>
<evidence type="ECO:0000256" key="4">
    <source>
        <dbReference type="ARBA" id="ARBA00052904"/>
    </source>
</evidence>
<proteinExistence type="inferred from homology"/>
<comment type="caution">
    <text evidence="7">The sequence shown here is derived from an EMBL/GenBank/DDBJ whole genome shotgun (WGS) entry which is preliminary data.</text>
</comment>
<dbReference type="PROSITE" id="PS50263">
    <property type="entry name" value="CN_HYDROLASE"/>
    <property type="match status" value="1"/>
</dbReference>
<organism evidence="7 8">
    <name type="scientific">Kineobactrum sediminis</name>
    <dbReference type="NCBI Taxonomy" id="1905677"/>
    <lineage>
        <taxon>Bacteria</taxon>
        <taxon>Pseudomonadati</taxon>
        <taxon>Pseudomonadota</taxon>
        <taxon>Gammaproteobacteria</taxon>
        <taxon>Cellvibrionales</taxon>
        <taxon>Halieaceae</taxon>
        <taxon>Kineobactrum</taxon>
    </lineage>
</organism>
<keyword evidence="2 7" id="KW-0378">Hydrolase</keyword>
<evidence type="ECO:0000256" key="5">
    <source>
        <dbReference type="ARBA" id="ARBA00072139"/>
    </source>
</evidence>
<dbReference type="PANTHER" id="PTHR47799:SF1">
    <property type="entry name" value="OMEGA-AMIDASE YAFV"/>
    <property type="match status" value="1"/>
</dbReference>
<dbReference type="EC" id="3.5.1.3" evidence="3"/>
<comment type="similarity">
    <text evidence="1">Belongs to the carbon-nitrogen hydrolase superfamily. NIT1/NIT2 family.</text>
</comment>
<evidence type="ECO:0000256" key="3">
    <source>
        <dbReference type="ARBA" id="ARBA00039118"/>
    </source>
</evidence>
<protein>
    <recommendedName>
        <fullName evidence="5">Omega-amidase YafV</fullName>
        <ecNumber evidence="3">3.5.1.3</ecNumber>
    </recommendedName>
</protein>
<evidence type="ECO:0000259" key="6">
    <source>
        <dbReference type="PROSITE" id="PS50263"/>
    </source>
</evidence>
<sequence>MQNLTISLVQCELAWESPADNRRHLETCFEELAGTTDLIVLPEMFTTGFSISTVAHAEPPGGDTELWLSNWAQRCNCAITGSIAVRDNNLVYNRMLFATPEALHYYDKRHLFRMAGEHRLYSPGNRRVIVNWRGWRINLQVCYDLRFPVFSRNRDDYDLLLFVANWPMARRLQWRALLPARAIENQAYVAGVNCIGDNPKKVGYAGDSMVIAADGEILADMGNKNGTVSVMLSGADLVSYRARFPCQLDADDFQLN</sequence>
<dbReference type="EMBL" id="PKLZ01000009">
    <property type="protein sequence ID" value="PLW81914.1"/>
    <property type="molecule type" value="Genomic_DNA"/>
</dbReference>
<evidence type="ECO:0000256" key="1">
    <source>
        <dbReference type="ARBA" id="ARBA00010613"/>
    </source>
</evidence>
<dbReference type="InterPro" id="IPR036526">
    <property type="entry name" value="C-N_Hydrolase_sf"/>
</dbReference>
<dbReference type="InterPro" id="IPR003010">
    <property type="entry name" value="C-N_Hydrolase"/>
</dbReference>
<dbReference type="RefSeq" id="WP_101521849.1">
    <property type="nucleotide sequence ID" value="NZ_PKLZ01000009.1"/>
</dbReference>
<accession>A0A2N5Y0I9</accession>
<evidence type="ECO:0000313" key="7">
    <source>
        <dbReference type="EMBL" id="PLW81914.1"/>
    </source>
</evidence>
<dbReference type="Proteomes" id="UP000234845">
    <property type="component" value="Unassembled WGS sequence"/>
</dbReference>
<gene>
    <name evidence="7" type="ORF">CWI75_12495</name>
</gene>
<dbReference type="SUPFAM" id="SSF56317">
    <property type="entry name" value="Carbon-nitrogen hydrolase"/>
    <property type="match status" value="1"/>
</dbReference>
<name>A0A2N5Y0I9_9GAMM</name>
<dbReference type="FunFam" id="3.60.110.10:FF:000004">
    <property type="entry name" value="Carbon-nitrogen hydrolase"/>
    <property type="match status" value="1"/>
</dbReference>
<keyword evidence="8" id="KW-1185">Reference proteome</keyword>
<dbReference type="InterPro" id="IPR052737">
    <property type="entry name" value="Omega-amidase_YafV"/>
</dbReference>
<dbReference type="GO" id="GO:0106008">
    <property type="term" value="F:2-oxoglutaramate amidase activity"/>
    <property type="evidence" value="ECO:0007669"/>
    <property type="project" value="TreeGrafter"/>
</dbReference>
<feature type="domain" description="CN hydrolase" evidence="6">
    <location>
        <begin position="4"/>
        <end position="234"/>
    </location>
</feature>
<evidence type="ECO:0000256" key="2">
    <source>
        <dbReference type="ARBA" id="ARBA00022801"/>
    </source>
</evidence>